<accession>A0A3G1KYF0</accession>
<keyword evidence="2" id="KW-0805">Transcription regulation</keyword>
<sequence>MELRDLNTFKVIAETKKFRHASEILNYTQPTLTARIKNLEDELGIALLDRTSQGVNLTKAGELFLPYVQKIIKTAEEATDALILLKNDLTTNLLIGASFFVSCYELPSLLSTFRKHYPQICLHVRTARSTEIVPMVERNEIQLAIARGVVASASLEKIKLSEEPIVLCTHPSHPLSTLTRISLQDIGSIPLIAYQRGRGYWVVVEKAFENFSLKPVIMMELDSIEAIKKMIMQTVGASLLPYAAVQEEIAQKQIHALNIVNPGLTRDTYLYSGPLNKISKPTKAFVEMVKMIYCEPDKTSFNPE</sequence>
<dbReference type="Proteomes" id="UP000323521">
    <property type="component" value="Chromosome"/>
</dbReference>
<keyword evidence="7" id="KW-1185">Reference proteome</keyword>
<keyword evidence="3" id="KW-0238">DNA-binding</keyword>
<dbReference type="Pfam" id="PF00126">
    <property type="entry name" value="HTH_1"/>
    <property type="match status" value="1"/>
</dbReference>
<evidence type="ECO:0000256" key="1">
    <source>
        <dbReference type="ARBA" id="ARBA00009437"/>
    </source>
</evidence>
<evidence type="ECO:0000256" key="2">
    <source>
        <dbReference type="ARBA" id="ARBA00023015"/>
    </source>
</evidence>
<dbReference type="RefSeq" id="WP_148136773.1">
    <property type="nucleotide sequence ID" value="NZ_CP017634.1"/>
</dbReference>
<dbReference type="KEGG" id="fwa:DCMF_24055"/>
<reference evidence="6 7" key="1">
    <citation type="submission" date="2016-10" db="EMBL/GenBank/DDBJ databases">
        <title>Complete Genome Sequence of Peptococcaceae strain DCMF.</title>
        <authorList>
            <person name="Edwards R.J."/>
            <person name="Holland S.I."/>
            <person name="Deshpande N.P."/>
            <person name="Wong Y.K."/>
            <person name="Ertan H."/>
            <person name="Manefield M."/>
            <person name="Russell T.L."/>
            <person name="Lee M.J."/>
        </authorList>
    </citation>
    <scope>NUCLEOTIDE SEQUENCE [LARGE SCALE GENOMIC DNA]</scope>
    <source>
        <strain evidence="6 7">DCMF</strain>
    </source>
</reference>
<dbReference type="SUPFAM" id="SSF46785">
    <property type="entry name" value="Winged helix' DNA-binding domain"/>
    <property type="match status" value="1"/>
</dbReference>
<dbReference type="OrthoDB" id="9803714at2"/>
<dbReference type="PROSITE" id="PS50931">
    <property type="entry name" value="HTH_LYSR"/>
    <property type="match status" value="1"/>
</dbReference>
<dbReference type="InterPro" id="IPR000847">
    <property type="entry name" value="LysR_HTH_N"/>
</dbReference>
<dbReference type="SUPFAM" id="SSF53850">
    <property type="entry name" value="Periplasmic binding protein-like II"/>
    <property type="match status" value="1"/>
</dbReference>
<keyword evidence="4" id="KW-0804">Transcription</keyword>
<feature type="domain" description="HTH lysR-type" evidence="5">
    <location>
        <begin position="1"/>
        <end position="58"/>
    </location>
</feature>
<dbReference type="FunFam" id="1.10.10.10:FF:000001">
    <property type="entry name" value="LysR family transcriptional regulator"/>
    <property type="match status" value="1"/>
</dbReference>
<dbReference type="InterPro" id="IPR050950">
    <property type="entry name" value="HTH-type_LysR_regulators"/>
</dbReference>
<dbReference type="EMBL" id="CP017634">
    <property type="protein sequence ID" value="ATW27417.1"/>
    <property type="molecule type" value="Genomic_DNA"/>
</dbReference>
<dbReference type="AlphaFoldDB" id="A0A3G1KYF0"/>
<dbReference type="InterPro" id="IPR005119">
    <property type="entry name" value="LysR_subst-bd"/>
</dbReference>
<dbReference type="Gene3D" id="1.10.10.10">
    <property type="entry name" value="Winged helix-like DNA-binding domain superfamily/Winged helix DNA-binding domain"/>
    <property type="match status" value="1"/>
</dbReference>
<dbReference type="InterPro" id="IPR036390">
    <property type="entry name" value="WH_DNA-bd_sf"/>
</dbReference>
<organism evidence="6 7">
    <name type="scientific">Formimonas warabiya</name>
    <dbReference type="NCBI Taxonomy" id="1761012"/>
    <lineage>
        <taxon>Bacteria</taxon>
        <taxon>Bacillati</taxon>
        <taxon>Bacillota</taxon>
        <taxon>Clostridia</taxon>
        <taxon>Eubacteriales</taxon>
        <taxon>Peptococcaceae</taxon>
        <taxon>Candidatus Formimonas</taxon>
    </lineage>
</organism>
<gene>
    <name evidence="6" type="ORF">DCMF_24055</name>
</gene>
<dbReference type="PANTHER" id="PTHR30419">
    <property type="entry name" value="HTH-TYPE TRANSCRIPTIONAL REGULATOR YBHD"/>
    <property type="match status" value="1"/>
</dbReference>
<name>A0A3G1KYF0_FORW1</name>
<dbReference type="InterPro" id="IPR036388">
    <property type="entry name" value="WH-like_DNA-bd_sf"/>
</dbReference>
<evidence type="ECO:0000313" key="7">
    <source>
        <dbReference type="Proteomes" id="UP000323521"/>
    </source>
</evidence>
<evidence type="ECO:0000256" key="4">
    <source>
        <dbReference type="ARBA" id="ARBA00023163"/>
    </source>
</evidence>
<protein>
    <recommendedName>
        <fullName evidence="5">HTH lysR-type domain-containing protein</fullName>
    </recommendedName>
</protein>
<proteinExistence type="inferred from homology"/>
<dbReference type="CDD" id="cd05466">
    <property type="entry name" value="PBP2_LTTR_substrate"/>
    <property type="match status" value="1"/>
</dbReference>
<comment type="similarity">
    <text evidence="1">Belongs to the LysR transcriptional regulatory family.</text>
</comment>
<dbReference type="GO" id="GO:0005829">
    <property type="term" value="C:cytosol"/>
    <property type="evidence" value="ECO:0007669"/>
    <property type="project" value="TreeGrafter"/>
</dbReference>
<dbReference type="GO" id="GO:0003700">
    <property type="term" value="F:DNA-binding transcription factor activity"/>
    <property type="evidence" value="ECO:0007669"/>
    <property type="project" value="InterPro"/>
</dbReference>
<dbReference type="Pfam" id="PF03466">
    <property type="entry name" value="LysR_substrate"/>
    <property type="match status" value="1"/>
</dbReference>
<dbReference type="Gene3D" id="3.40.190.290">
    <property type="match status" value="1"/>
</dbReference>
<dbReference type="PRINTS" id="PR00039">
    <property type="entry name" value="HTHLYSR"/>
</dbReference>
<evidence type="ECO:0000259" key="5">
    <source>
        <dbReference type="PROSITE" id="PS50931"/>
    </source>
</evidence>
<dbReference type="GO" id="GO:0003677">
    <property type="term" value="F:DNA binding"/>
    <property type="evidence" value="ECO:0007669"/>
    <property type="project" value="UniProtKB-KW"/>
</dbReference>
<evidence type="ECO:0000256" key="3">
    <source>
        <dbReference type="ARBA" id="ARBA00023125"/>
    </source>
</evidence>
<evidence type="ECO:0000313" key="6">
    <source>
        <dbReference type="EMBL" id="ATW27417.1"/>
    </source>
</evidence>